<dbReference type="InterPro" id="IPR043502">
    <property type="entry name" value="DNA/RNA_pol_sf"/>
</dbReference>
<feature type="region of interest" description="Disordered" evidence="1">
    <location>
        <begin position="36"/>
        <end position="64"/>
    </location>
</feature>
<dbReference type="OrthoDB" id="263385at2"/>
<evidence type="ECO:0000259" key="2">
    <source>
        <dbReference type="Pfam" id="PF14229"/>
    </source>
</evidence>
<dbReference type="RefSeq" id="WP_146461199.1">
    <property type="nucleotide sequence ID" value="NZ_SJPW01000007.1"/>
</dbReference>
<dbReference type="EMBL" id="SJPW01000007">
    <property type="protein sequence ID" value="TWU47419.1"/>
    <property type="molecule type" value="Genomic_DNA"/>
</dbReference>
<evidence type="ECO:0000256" key="1">
    <source>
        <dbReference type="SAM" id="MobiDB-lite"/>
    </source>
</evidence>
<protein>
    <recommendedName>
        <fullName evidence="2">DUF4332 domain-containing protein</fullName>
    </recommendedName>
</protein>
<evidence type="ECO:0000313" key="3">
    <source>
        <dbReference type="EMBL" id="TWU47419.1"/>
    </source>
</evidence>
<gene>
    <name evidence="3" type="ORF">Poly51_52190</name>
</gene>
<organism evidence="3 4">
    <name type="scientific">Rubripirellula tenax</name>
    <dbReference type="NCBI Taxonomy" id="2528015"/>
    <lineage>
        <taxon>Bacteria</taxon>
        <taxon>Pseudomonadati</taxon>
        <taxon>Planctomycetota</taxon>
        <taxon>Planctomycetia</taxon>
        <taxon>Pirellulales</taxon>
        <taxon>Pirellulaceae</taxon>
        <taxon>Rubripirellula</taxon>
    </lineage>
</organism>
<dbReference type="Pfam" id="PF14229">
    <property type="entry name" value="DUF4332"/>
    <property type="match status" value="1"/>
</dbReference>
<feature type="compositionally biased region" description="Basic residues" evidence="1">
    <location>
        <begin position="48"/>
        <end position="64"/>
    </location>
</feature>
<keyword evidence="4" id="KW-1185">Reference proteome</keyword>
<reference evidence="3 4" key="1">
    <citation type="submission" date="2019-02" db="EMBL/GenBank/DDBJ databases">
        <title>Deep-cultivation of Planctomycetes and their phenomic and genomic characterization uncovers novel biology.</title>
        <authorList>
            <person name="Wiegand S."/>
            <person name="Jogler M."/>
            <person name="Boedeker C."/>
            <person name="Pinto D."/>
            <person name="Vollmers J."/>
            <person name="Rivas-Marin E."/>
            <person name="Kohn T."/>
            <person name="Peeters S.H."/>
            <person name="Heuer A."/>
            <person name="Rast P."/>
            <person name="Oberbeckmann S."/>
            <person name="Bunk B."/>
            <person name="Jeske O."/>
            <person name="Meyerdierks A."/>
            <person name="Storesund J.E."/>
            <person name="Kallscheuer N."/>
            <person name="Luecker S."/>
            <person name="Lage O.M."/>
            <person name="Pohl T."/>
            <person name="Merkel B.J."/>
            <person name="Hornburger P."/>
            <person name="Mueller R.-W."/>
            <person name="Bruemmer F."/>
            <person name="Labrenz M."/>
            <person name="Spormann A.M."/>
            <person name="Op Den Camp H."/>
            <person name="Overmann J."/>
            <person name="Amann R."/>
            <person name="Jetten M.S.M."/>
            <person name="Mascher T."/>
            <person name="Medema M.H."/>
            <person name="Devos D.P."/>
            <person name="Kaster A.-K."/>
            <person name="Ovreas L."/>
            <person name="Rohde M."/>
            <person name="Galperin M.Y."/>
            <person name="Jogler C."/>
        </authorList>
    </citation>
    <scope>NUCLEOTIDE SEQUENCE [LARGE SCALE GENOMIC DNA]</scope>
    <source>
        <strain evidence="3 4">Poly51</strain>
    </source>
</reference>
<comment type="caution">
    <text evidence="3">The sequence shown here is derived from an EMBL/GenBank/DDBJ whole genome shotgun (WGS) entry which is preliminary data.</text>
</comment>
<name>A0A5C6EJH0_9BACT</name>
<evidence type="ECO:0000313" key="4">
    <source>
        <dbReference type="Proteomes" id="UP000318288"/>
    </source>
</evidence>
<dbReference type="AlphaFoldDB" id="A0A5C6EJH0"/>
<dbReference type="InterPro" id="IPR025567">
    <property type="entry name" value="DUF4332"/>
</dbReference>
<sequence>MILRSLLRLFGTPTAPKPITSQPDNIVLYAHLPRMVGESKNDPTPTSKAKKRRSSQIRNSGSHRQHLLSMRLEHIRICSPRRCKRLNEFGIVTAGDLASADPHRLAEQFNAPRKALRTIQHYRRAIRFSASVPGMMPRDALLLVSIHRRSIRGLATESAAQLYRDLQRFAESSQGQALLRGRRLPSTRRLKRWIAQCESMASSPGLRTRAA</sequence>
<feature type="domain" description="DUF4332" evidence="2">
    <location>
        <begin position="80"/>
        <end position="199"/>
    </location>
</feature>
<proteinExistence type="predicted"/>
<dbReference type="SUPFAM" id="SSF56672">
    <property type="entry name" value="DNA/RNA polymerases"/>
    <property type="match status" value="1"/>
</dbReference>
<dbReference type="Proteomes" id="UP000318288">
    <property type="component" value="Unassembled WGS sequence"/>
</dbReference>
<accession>A0A5C6EJH0</accession>